<dbReference type="Proteomes" id="UP000325577">
    <property type="component" value="Linkage Group LG3"/>
</dbReference>
<dbReference type="InterPro" id="IPR001128">
    <property type="entry name" value="Cyt_P450"/>
</dbReference>
<dbReference type="PANTHER" id="PTHR24282">
    <property type="entry name" value="CYTOCHROME P450 FAMILY MEMBER"/>
    <property type="match status" value="1"/>
</dbReference>
<evidence type="ECO:0008006" key="13">
    <source>
        <dbReference type="Google" id="ProtNLM"/>
    </source>
</evidence>
<keyword evidence="10" id="KW-0472">Membrane</keyword>
<evidence type="ECO:0000256" key="2">
    <source>
        <dbReference type="ARBA" id="ARBA00010617"/>
    </source>
</evidence>
<keyword evidence="4" id="KW-0812">Transmembrane</keyword>
<dbReference type="GO" id="GO:0016020">
    <property type="term" value="C:membrane"/>
    <property type="evidence" value="ECO:0007669"/>
    <property type="project" value="UniProtKB-SubCell"/>
</dbReference>
<evidence type="ECO:0000256" key="1">
    <source>
        <dbReference type="ARBA" id="ARBA00004370"/>
    </source>
</evidence>
<accession>A0A5J5A9K7</accession>
<dbReference type="Pfam" id="PF00067">
    <property type="entry name" value="p450"/>
    <property type="match status" value="1"/>
</dbReference>
<comment type="subcellular location">
    <subcellularLocation>
        <location evidence="1">Membrane</location>
    </subcellularLocation>
</comment>
<evidence type="ECO:0000313" key="12">
    <source>
        <dbReference type="Proteomes" id="UP000325577"/>
    </source>
</evidence>
<dbReference type="InterPro" id="IPR036396">
    <property type="entry name" value="Cyt_P450_sf"/>
</dbReference>
<keyword evidence="5" id="KW-0479">Metal-binding</keyword>
<dbReference type="Gene3D" id="1.20.120.990">
    <property type="entry name" value="Glycosyltransferase family 88, C-terminal domain"/>
    <property type="match status" value="1"/>
</dbReference>
<evidence type="ECO:0000256" key="3">
    <source>
        <dbReference type="ARBA" id="ARBA00022617"/>
    </source>
</evidence>
<protein>
    <recommendedName>
        <fullName evidence="13">Cytochrome P450</fullName>
    </recommendedName>
</protein>
<keyword evidence="3" id="KW-0349">Heme</keyword>
<evidence type="ECO:0000256" key="6">
    <source>
        <dbReference type="ARBA" id="ARBA00022989"/>
    </source>
</evidence>
<evidence type="ECO:0000256" key="7">
    <source>
        <dbReference type="ARBA" id="ARBA00023002"/>
    </source>
</evidence>
<dbReference type="SUPFAM" id="SSF48264">
    <property type="entry name" value="Cytochrome P450"/>
    <property type="match status" value="1"/>
</dbReference>
<keyword evidence="6" id="KW-1133">Transmembrane helix</keyword>
<dbReference type="PANTHER" id="PTHR24282:SF255">
    <property type="entry name" value="CYTOCHROME P450 72A11-RELATED"/>
    <property type="match status" value="1"/>
</dbReference>
<keyword evidence="9" id="KW-0503">Monooxygenase</keyword>
<evidence type="ECO:0000256" key="9">
    <source>
        <dbReference type="ARBA" id="ARBA00023033"/>
    </source>
</evidence>
<evidence type="ECO:0000313" key="11">
    <source>
        <dbReference type="EMBL" id="KAA8526718.1"/>
    </source>
</evidence>
<keyword evidence="8" id="KW-0408">Iron</keyword>
<name>A0A5J5A9K7_9ASTE</name>
<evidence type="ECO:0000256" key="5">
    <source>
        <dbReference type="ARBA" id="ARBA00022723"/>
    </source>
</evidence>
<dbReference type="GO" id="GO:0005506">
    <property type="term" value="F:iron ion binding"/>
    <property type="evidence" value="ECO:0007669"/>
    <property type="project" value="InterPro"/>
</dbReference>
<organism evidence="11 12">
    <name type="scientific">Nyssa sinensis</name>
    <dbReference type="NCBI Taxonomy" id="561372"/>
    <lineage>
        <taxon>Eukaryota</taxon>
        <taxon>Viridiplantae</taxon>
        <taxon>Streptophyta</taxon>
        <taxon>Embryophyta</taxon>
        <taxon>Tracheophyta</taxon>
        <taxon>Spermatophyta</taxon>
        <taxon>Magnoliopsida</taxon>
        <taxon>eudicotyledons</taxon>
        <taxon>Gunneridae</taxon>
        <taxon>Pentapetalae</taxon>
        <taxon>asterids</taxon>
        <taxon>Cornales</taxon>
        <taxon>Nyssaceae</taxon>
        <taxon>Nyssa</taxon>
    </lineage>
</organism>
<proteinExistence type="inferred from homology"/>
<comment type="similarity">
    <text evidence="2">Belongs to the cytochrome P450 family.</text>
</comment>
<dbReference type="OrthoDB" id="1470350at2759"/>
<evidence type="ECO:0000256" key="8">
    <source>
        <dbReference type="ARBA" id="ARBA00023004"/>
    </source>
</evidence>
<reference evidence="11 12" key="1">
    <citation type="submission" date="2019-09" db="EMBL/GenBank/DDBJ databases">
        <title>A chromosome-level genome assembly of the Chinese tupelo Nyssa sinensis.</title>
        <authorList>
            <person name="Yang X."/>
            <person name="Kang M."/>
            <person name="Yang Y."/>
            <person name="Xiong H."/>
            <person name="Wang M."/>
            <person name="Zhang Z."/>
            <person name="Wang Z."/>
            <person name="Wu H."/>
            <person name="Ma T."/>
            <person name="Liu J."/>
            <person name="Xi Z."/>
        </authorList>
    </citation>
    <scope>NUCLEOTIDE SEQUENCE [LARGE SCALE GENOMIC DNA]</scope>
    <source>
        <strain evidence="11">J267</strain>
        <tissue evidence="11">Leaf</tissue>
    </source>
</reference>
<keyword evidence="12" id="KW-1185">Reference proteome</keyword>
<dbReference type="EMBL" id="CM018046">
    <property type="protein sequence ID" value="KAA8526718.1"/>
    <property type="molecule type" value="Genomic_DNA"/>
</dbReference>
<dbReference type="InterPro" id="IPR050665">
    <property type="entry name" value="Cytochrome_P450_Monooxygen"/>
</dbReference>
<keyword evidence="7" id="KW-0560">Oxidoreductase</keyword>
<dbReference type="GO" id="GO:0020037">
    <property type="term" value="F:heme binding"/>
    <property type="evidence" value="ECO:0007669"/>
    <property type="project" value="InterPro"/>
</dbReference>
<evidence type="ECO:0000256" key="4">
    <source>
        <dbReference type="ARBA" id="ARBA00022692"/>
    </source>
</evidence>
<evidence type="ECO:0000256" key="10">
    <source>
        <dbReference type="ARBA" id="ARBA00023136"/>
    </source>
</evidence>
<dbReference type="GO" id="GO:0004497">
    <property type="term" value="F:monooxygenase activity"/>
    <property type="evidence" value="ECO:0007669"/>
    <property type="project" value="UniProtKB-KW"/>
</dbReference>
<dbReference type="AlphaFoldDB" id="A0A5J5A9K7"/>
<dbReference type="GO" id="GO:0016705">
    <property type="term" value="F:oxidoreductase activity, acting on paired donors, with incorporation or reduction of molecular oxygen"/>
    <property type="evidence" value="ECO:0007669"/>
    <property type="project" value="InterPro"/>
</dbReference>
<gene>
    <name evidence="11" type="ORF">F0562_009053</name>
</gene>
<sequence length="151" mass="17208">MNKWEKMVSIGRGSCEVDVWPDLEHLAGDVISRTLFSSSYEEGKNVLHLMKELAELTIQTIQLVYIPGRRFFPTKMNERMKEIDRIVRASLTSIINKRLKAMKTREAGSDNLLGMLLDTNSKEIEEHGNNKDVGLSIEEVIGECKLFYFAG</sequence>